<evidence type="ECO:0000313" key="3">
    <source>
        <dbReference type="Proteomes" id="UP000775213"/>
    </source>
</evidence>
<accession>A0AAV7GNW9</accession>
<gene>
    <name evidence="2" type="ORF">IEQ34_015081</name>
</gene>
<evidence type="ECO:0000256" key="1">
    <source>
        <dbReference type="SAM" id="Phobius"/>
    </source>
</evidence>
<evidence type="ECO:0008006" key="4">
    <source>
        <dbReference type="Google" id="ProtNLM"/>
    </source>
</evidence>
<feature type="transmembrane region" description="Helical" evidence="1">
    <location>
        <begin position="84"/>
        <end position="117"/>
    </location>
</feature>
<name>A0AAV7GNW9_DENCH</name>
<dbReference type="EMBL" id="JAGFBR010000013">
    <property type="protein sequence ID" value="KAH0457174.1"/>
    <property type="molecule type" value="Genomic_DNA"/>
</dbReference>
<keyword evidence="1" id="KW-0812">Transmembrane</keyword>
<protein>
    <recommendedName>
        <fullName evidence="4">Transmembrane protein</fullName>
    </recommendedName>
</protein>
<evidence type="ECO:0000313" key="2">
    <source>
        <dbReference type="EMBL" id="KAH0457174.1"/>
    </source>
</evidence>
<keyword evidence="1" id="KW-0472">Membrane</keyword>
<reference evidence="2 3" key="1">
    <citation type="journal article" date="2021" name="Hortic Res">
        <title>Chromosome-scale assembly of the Dendrobium chrysotoxum genome enhances the understanding of orchid evolution.</title>
        <authorList>
            <person name="Zhang Y."/>
            <person name="Zhang G.Q."/>
            <person name="Zhang D."/>
            <person name="Liu X.D."/>
            <person name="Xu X.Y."/>
            <person name="Sun W.H."/>
            <person name="Yu X."/>
            <person name="Zhu X."/>
            <person name="Wang Z.W."/>
            <person name="Zhao X."/>
            <person name="Zhong W.Y."/>
            <person name="Chen H."/>
            <person name="Yin W.L."/>
            <person name="Huang T."/>
            <person name="Niu S.C."/>
            <person name="Liu Z.J."/>
        </authorList>
    </citation>
    <scope>NUCLEOTIDE SEQUENCE [LARGE SCALE GENOMIC DNA]</scope>
    <source>
        <strain evidence="2">Lindl</strain>
    </source>
</reference>
<organism evidence="2 3">
    <name type="scientific">Dendrobium chrysotoxum</name>
    <name type="common">Orchid</name>
    <dbReference type="NCBI Taxonomy" id="161865"/>
    <lineage>
        <taxon>Eukaryota</taxon>
        <taxon>Viridiplantae</taxon>
        <taxon>Streptophyta</taxon>
        <taxon>Embryophyta</taxon>
        <taxon>Tracheophyta</taxon>
        <taxon>Spermatophyta</taxon>
        <taxon>Magnoliopsida</taxon>
        <taxon>Liliopsida</taxon>
        <taxon>Asparagales</taxon>
        <taxon>Orchidaceae</taxon>
        <taxon>Epidendroideae</taxon>
        <taxon>Malaxideae</taxon>
        <taxon>Dendrobiinae</taxon>
        <taxon>Dendrobium</taxon>
    </lineage>
</organism>
<proteinExistence type="predicted"/>
<feature type="transmembrane region" description="Helical" evidence="1">
    <location>
        <begin position="42"/>
        <end position="60"/>
    </location>
</feature>
<comment type="caution">
    <text evidence="2">The sequence shown here is derived from an EMBL/GenBank/DDBJ whole genome shotgun (WGS) entry which is preliminary data.</text>
</comment>
<dbReference type="Proteomes" id="UP000775213">
    <property type="component" value="Unassembled WGS sequence"/>
</dbReference>
<keyword evidence="1" id="KW-1133">Transmembrane helix</keyword>
<dbReference type="AlphaFoldDB" id="A0AAV7GNW9"/>
<keyword evidence="3" id="KW-1185">Reference proteome</keyword>
<sequence length="124" mass="14728">MLIIPQQMEDENSLDSQDNVDLRILQIVELSRKNVNRRRNEFSSGFGLLLLFLLYVRYALLLDSRLDGVLSARWWFFLDYDDEVIFLLVLVLLGALGSPFYAMYLYSFMFNMNAFWVKKKKKKI</sequence>